<sequence length="239" mass="26028">MKKTITVLATALIGLSSSIALSTLWVAPAFTGEPSPEIPTYQEAKEVPISVYQVKIAIPAGTTIGKATQGWLNIVTQEWHIEELNNTAAFVERIYKALQKSGYTAAVPPEAEKTPENTSVFQNINAPADAPTAPTARFLVGATITKTWMSVANNGWGGWATDVDMKVNWEVYDTLQNKIVLTRETYAIDRGGGLTTAYYYTVMEKAAEKFFTSPEFKAAIETALADTPAPDRPEPPNPR</sequence>
<reference evidence="2 3" key="1">
    <citation type="submission" date="2024-01" db="EMBL/GenBank/DDBJ databases">
        <title>Genomic insights into the taxonomy and metabolism of the cyanobacterium Pannus brasiliensis CCIBt3594.</title>
        <authorList>
            <person name="Machado M."/>
            <person name="Botero N.B."/>
            <person name="Andreote A.P.D."/>
            <person name="Feitosa A.M.T."/>
            <person name="Popin R."/>
            <person name="Sivonen K."/>
            <person name="Fiore M.F."/>
        </authorList>
    </citation>
    <scope>NUCLEOTIDE SEQUENCE [LARGE SCALE GENOMIC DNA]</scope>
    <source>
        <strain evidence="2 3">CCIBt3594</strain>
    </source>
</reference>
<dbReference type="RefSeq" id="WP_332865056.1">
    <property type="nucleotide sequence ID" value="NZ_JBAFSM010000017.1"/>
</dbReference>
<dbReference type="Proteomes" id="UP001328733">
    <property type="component" value="Unassembled WGS sequence"/>
</dbReference>
<keyword evidence="1" id="KW-0732">Signal</keyword>
<evidence type="ECO:0000313" key="2">
    <source>
        <dbReference type="EMBL" id="MEG3437575.1"/>
    </source>
</evidence>
<name>A0AAW9QQT7_9CHRO</name>
<dbReference type="EMBL" id="JBAFSM010000017">
    <property type="protein sequence ID" value="MEG3437575.1"/>
    <property type="molecule type" value="Genomic_DNA"/>
</dbReference>
<gene>
    <name evidence="2" type="ORF">V0288_10635</name>
</gene>
<organism evidence="2 3">
    <name type="scientific">Pannus brasiliensis CCIBt3594</name>
    <dbReference type="NCBI Taxonomy" id="1427578"/>
    <lineage>
        <taxon>Bacteria</taxon>
        <taxon>Bacillati</taxon>
        <taxon>Cyanobacteriota</taxon>
        <taxon>Cyanophyceae</taxon>
        <taxon>Oscillatoriophycideae</taxon>
        <taxon>Chroococcales</taxon>
        <taxon>Microcystaceae</taxon>
        <taxon>Pannus</taxon>
    </lineage>
</organism>
<feature type="signal peptide" evidence="1">
    <location>
        <begin position="1"/>
        <end position="22"/>
    </location>
</feature>
<protein>
    <submittedName>
        <fullName evidence="2">Uncharacterized protein</fullName>
    </submittedName>
</protein>
<proteinExistence type="predicted"/>
<keyword evidence="3" id="KW-1185">Reference proteome</keyword>
<feature type="chain" id="PRO_5043611840" evidence="1">
    <location>
        <begin position="23"/>
        <end position="239"/>
    </location>
</feature>
<accession>A0AAW9QQT7</accession>
<evidence type="ECO:0000313" key="3">
    <source>
        <dbReference type="Proteomes" id="UP001328733"/>
    </source>
</evidence>
<dbReference type="AlphaFoldDB" id="A0AAW9QQT7"/>
<evidence type="ECO:0000256" key="1">
    <source>
        <dbReference type="SAM" id="SignalP"/>
    </source>
</evidence>
<comment type="caution">
    <text evidence="2">The sequence shown here is derived from an EMBL/GenBank/DDBJ whole genome shotgun (WGS) entry which is preliminary data.</text>
</comment>